<reference evidence="2 3" key="1">
    <citation type="submission" date="2023-05" db="EMBL/GenBank/DDBJ databases">
        <title>Streptantibioticus silvisoli sp. nov., acidotolerant actinomycetes 1 from pine litter.</title>
        <authorList>
            <person name="Swiecimska M."/>
            <person name="Golinska P."/>
            <person name="Sangal V."/>
            <person name="Wachnowicz B."/>
            <person name="Goodfellow M."/>
        </authorList>
    </citation>
    <scope>NUCLEOTIDE SEQUENCE [LARGE SCALE GENOMIC DNA]</scope>
    <source>
        <strain evidence="2 3">SL54</strain>
    </source>
</reference>
<dbReference type="Gene3D" id="3.30.559.30">
    <property type="entry name" value="Nonribosomal peptide synthetase, condensation domain"/>
    <property type="match status" value="1"/>
</dbReference>
<feature type="domain" description="Condensation" evidence="1">
    <location>
        <begin position="23"/>
        <end position="320"/>
    </location>
</feature>
<name>A0ABT6VSM3_9ACTN</name>
<comment type="caution">
    <text evidence="2">The sequence shown here is derived from an EMBL/GenBank/DDBJ whole genome shotgun (WGS) entry which is preliminary data.</text>
</comment>
<dbReference type="InterPro" id="IPR023213">
    <property type="entry name" value="CAT-like_dom_sf"/>
</dbReference>
<protein>
    <submittedName>
        <fullName evidence="2">Condensation domain-containing protein</fullName>
    </submittedName>
</protein>
<dbReference type="SUPFAM" id="SSF52777">
    <property type="entry name" value="CoA-dependent acyltransferases"/>
    <property type="match status" value="2"/>
</dbReference>
<accession>A0ABT6VSM3</accession>
<evidence type="ECO:0000313" key="3">
    <source>
        <dbReference type="Proteomes" id="UP001156398"/>
    </source>
</evidence>
<gene>
    <name evidence="2" type="ORF">POF43_000310</name>
</gene>
<dbReference type="Proteomes" id="UP001156398">
    <property type="component" value="Unassembled WGS sequence"/>
</dbReference>
<evidence type="ECO:0000259" key="1">
    <source>
        <dbReference type="Pfam" id="PF00668"/>
    </source>
</evidence>
<dbReference type="Gene3D" id="3.30.559.10">
    <property type="entry name" value="Chloramphenicol acetyltransferase-like domain"/>
    <property type="match status" value="1"/>
</dbReference>
<dbReference type="EMBL" id="JAAGKO020000001">
    <property type="protein sequence ID" value="MDI5961180.1"/>
    <property type="molecule type" value="Genomic_DNA"/>
</dbReference>
<dbReference type="PANTHER" id="PTHR45527">
    <property type="entry name" value="NONRIBOSOMAL PEPTIDE SYNTHETASE"/>
    <property type="match status" value="1"/>
</dbReference>
<dbReference type="Pfam" id="PF00668">
    <property type="entry name" value="Condensation"/>
    <property type="match status" value="1"/>
</dbReference>
<dbReference type="RefSeq" id="WP_282704348.1">
    <property type="nucleotide sequence ID" value="NZ_JAAGKO020000001.1"/>
</dbReference>
<evidence type="ECO:0000313" key="2">
    <source>
        <dbReference type="EMBL" id="MDI5961180.1"/>
    </source>
</evidence>
<dbReference type="PANTHER" id="PTHR45527:SF1">
    <property type="entry name" value="FATTY ACID SYNTHASE"/>
    <property type="match status" value="1"/>
</dbReference>
<keyword evidence="3" id="KW-1185">Reference proteome</keyword>
<sequence length="462" mass="49357">MTWGQTAIWDVLRWLPANDASLNLTVTHPVHGTHGVASAAAALSALLERHEALRTLFRDEDGAGAGAGTANGRGTRPVQQVRADGELPVAVVESTPAGAQQAARACAARLRAEPFDTAADLPVRAAVVVAGPRVTHIVLVFSHMAVDGWSAAIVLDDLAALLDGTPGPPAQQPRERARWERSPAGLRRSAAALRHWSRNAKELPADWMQDVRAGAGPDASWADQTSPAMAAAAHSLAARHRVAPGLVLLGSVVLLLGLYRERTAVGVRLLVATRFRPENRRLVGAFNQNALLSTELVDEPFSAFLLRLRPDSLRAYRASECDPREAEAAVRSAVGRRGFTSGGNCFYNDARYHEDGTPVPGALTGLNADQVREMLPRSRVAEAVPKGDQYASKFFLWLYGLADTARLSVCADRRFLAAGRTASDFLTDLEWLLVEALDGDPALPALRTAFAGRRARVGPGAG</sequence>
<proteinExistence type="predicted"/>
<organism evidence="2 3">
    <name type="scientific">Streptantibioticus silvisoli</name>
    <dbReference type="NCBI Taxonomy" id="2705255"/>
    <lineage>
        <taxon>Bacteria</taxon>
        <taxon>Bacillati</taxon>
        <taxon>Actinomycetota</taxon>
        <taxon>Actinomycetes</taxon>
        <taxon>Kitasatosporales</taxon>
        <taxon>Streptomycetaceae</taxon>
        <taxon>Streptantibioticus</taxon>
    </lineage>
</organism>
<dbReference type="InterPro" id="IPR001242">
    <property type="entry name" value="Condensation_dom"/>
</dbReference>